<protein>
    <submittedName>
        <fullName evidence="1">Uncharacterized protein</fullName>
    </submittedName>
</protein>
<reference evidence="2" key="1">
    <citation type="submission" date="2015-01" db="EMBL/GenBank/DDBJ databases">
        <authorList>
            <person name="Manzoor Shahid"/>
            <person name="Zubair Saima"/>
        </authorList>
    </citation>
    <scope>NUCLEOTIDE SEQUENCE [LARGE SCALE GENOMIC DNA]</scope>
    <source>
        <strain evidence="2">V1</strain>
    </source>
</reference>
<organism evidence="1 2">
    <name type="scientific">Treponema phagedenis</name>
    <dbReference type="NCBI Taxonomy" id="162"/>
    <lineage>
        <taxon>Bacteria</taxon>
        <taxon>Pseudomonadati</taxon>
        <taxon>Spirochaetota</taxon>
        <taxon>Spirochaetia</taxon>
        <taxon>Spirochaetales</taxon>
        <taxon>Treponemataceae</taxon>
        <taxon>Treponema</taxon>
    </lineage>
</organism>
<dbReference type="EMBL" id="CDNC01000012">
    <property type="protein sequence ID" value="CEM61483.1"/>
    <property type="molecule type" value="Genomic_DNA"/>
</dbReference>
<evidence type="ECO:0000313" key="1">
    <source>
        <dbReference type="EMBL" id="CEM61483.1"/>
    </source>
</evidence>
<proteinExistence type="predicted"/>
<name>A0A0B7GSM8_TREPH</name>
<evidence type="ECO:0000313" key="2">
    <source>
        <dbReference type="Proteomes" id="UP000042527"/>
    </source>
</evidence>
<keyword evidence="2" id="KW-1185">Reference proteome</keyword>
<dbReference type="AlphaFoldDB" id="A0A0B7GSM8"/>
<sequence>MQTSYPPPQHCHGGQWFHAIAMFAQQTRRLAGYMDGKLQNRHGRRWFHAKTSLKTTTFVR</sequence>
<dbReference type="Proteomes" id="UP000042527">
    <property type="component" value="Unassembled WGS sequence"/>
</dbReference>
<gene>
    <name evidence="1" type="ORF">TPHV1_20020</name>
</gene>
<accession>A0A0B7GSM8</accession>